<dbReference type="Pfam" id="PF09685">
    <property type="entry name" value="MamF_MmsF"/>
    <property type="match status" value="1"/>
</dbReference>
<evidence type="ECO:0000256" key="5">
    <source>
        <dbReference type="SAM" id="MobiDB-lite"/>
    </source>
</evidence>
<gene>
    <name evidence="7" type="ORF">FQ330_07335</name>
</gene>
<evidence type="ECO:0000313" key="7">
    <source>
        <dbReference type="EMBL" id="KAA6433874.1"/>
    </source>
</evidence>
<feature type="compositionally biased region" description="Low complexity" evidence="5">
    <location>
        <begin position="92"/>
        <end position="141"/>
    </location>
</feature>
<organism evidence="7 8">
    <name type="scientific">Agrococcus sediminis</name>
    <dbReference type="NCBI Taxonomy" id="2599924"/>
    <lineage>
        <taxon>Bacteria</taxon>
        <taxon>Bacillati</taxon>
        <taxon>Actinomycetota</taxon>
        <taxon>Actinomycetes</taxon>
        <taxon>Micrococcales</taxon>
        <taxon>Microbacteriaceae</taxon>
        <taxon>Agrococcus</taxon>
    </lineage>
</organism>
<dbReference type="AlphaFoldDB" id="A0A5M8QFY8"/>
<evidence type="ECO:0000256" key="4">
    <source>
        <dbReference type="ARBA" id="ARBA00023136"/>
    </source>
</evidence>
<proteinExistence type="predicted"/>
<accession>A0A5M8QFY8</accession>
<feature type="compositionally biased region" description="Low complexity" evidence="5">
    <location>
        <begin position="153"/>
        <end position="179"/>
    </location>
</feature>
<dbReference type="RefSeq" id="WP_146356368.1">
    <property type="nucleotide sequence ID" value="NZ_VOIR01000013.1"/>
</dbReference>
<feature type="compositionally biased region" description="Basic and acidic residues" evidence="5">
    <location>
        <begin position="1"/>
        <end position="16"/>
    </location>
</feature>
<keyword evidence="3 6" id="KW-1133">Transmembrane helix</keyword>
<dbReference type="Proteomes" id="UP000323221">
    <property type="component" value="Unassembled WGS sequence"/>
</dbReference>
<evidence type="ECO:0000256" key="1">
    <source>
        <dbReference type="ARBA" id="ARBA00004141"/>
    </source>
</evidence>
<evidence type="ECO:0000256" key="3">
    <source>
        <dbReference type="ARBA" id="ARBA00022989"/>
    </source>
</evidence>
<feature type="transmembrane region" description="Helical" evidence="6">
    <location>
        <begin position="268"/>
        <end position="286"/>
    </location>
</feature>
<keyword evidence="8" id="KW-1185">Reference proteome</keyword>
<dbReference type="InterPro" id="IPR019109">
    <property type="entry name" value="MamF_MmsF"/>
</dbReference>
<evidence type="ECO:0000256" key="6">
    <source>
        <dbReference type="SAM" id="Phobius"/>
    </source>
</evidence>
<feature type="region of interest" description="Disordered" evidence="5">
    <location>
        <begin position="1"/>
        <end position="186"/>
    </location>
</feature>
<feature type="transmembrane region" description="Helical" evidence="6">
    <location>
        <begin position="239"/>
        <end position="262"/>
    </location>
</feature>
<sequence length="304" mass="31534">MSDPNAPRREGQHDPADQPAEGFSVTDEQHAAPSAPAAPGTPGVGQPAQSFTAPAADQAPGQPAFSGTPDDEPAVGQDWQHGQHQPEGSHLGQPSAPQAPPAWAQPGQGASAPQQPGGYSQQGGPQQPFAQPGSAPVYGAPGQQGAGYGQPGYGQPQPGYGPPQQGQPQYGAPGQPQYATSAPMSPVDEKNAGMWGHLSGLSTIVTGGFGGWIGPLIVYMIYKDRSAFAKQESKEALNFGIFMTILAVGLIVIGTLTSIIGIGFLLLSIYWVPALLQVIFSIIGAMRVNGGGSYRYPFNWRMVK</sequence>
<reference evidence="7 8" key="1">
    <citation type="submission" date="2019-08" db="EMBL/GenBank/DDBJ databases">
        <title>Agrococcus lahaulensis sp. nov., isolated from a cold desert of the Indian Himalayas.</title>
        <authorList>
            <person name="Qu J.H."/>
        </authorList>
    </citation>
    <scope>NUCLEOTIDE SEQUENCE [LARGE SCALE GENOMIC DNA]</scope>
    <source>
        <strain evidence="7 8">NS18</strain>
    </source>
</reference>
<feature type="compositionally biased region" description="Gly residues" evidence="5">
    <location>
        <begin position="142"/>
        <end position="152"/>
    </location>
</feature>
<feature type="transmembrane region" description="Helical" evidence="6">
    <location>
        <begin position="194"/>
        <end position="218"/>
    </location>
</feature>
<evidence type="ECO:0000313" key="8">
    <source>
        <dbReference type="Proteomes" id="UP000323221"/>
    </source>
</evidence>
<keyword evidence="2 6" id="KW-0812">Transmembrane</keyword>
<keyword evidence="4 6" id="KW-0472">Membrane</keyword>
<evidence type="ECO:0000256" key="2">
    <source>
        <dbReference type="ARBA" id="ARBA00022692"/>
    </source>
</evidence>
<dbReference type="OrthoDB" id="9808930at2"/>
<protein>
    <submittedName>
        <fullName evidence="7">DUF4870 domain-containing protein</fullName>
    </submittedName>
</protein>
<comment type="subcellular location">
    <subcellularLocation>
        <location evidence="1">Membrane</location>
        <topology evidence="1">Multi-pass membrane protein</topology>
    </subcellularLocation>
</comment>
<feature type="compositionally biased region" description="Low complexity" evidence="5">
    <location>
        <begin position="31"/>
        <end position="64"/>
    </location>
</feature>
<name>A0A5M8QFY8_9MICO</name>
<dbReference type="EMBL" id="VOIR01000013">
    <property type="protein sequence ID" value="KAA6433874.1"/>
    <property type="molecule type" value="Genomic_DNA"/>
</dbReference>
<comment type="caution">
    <text evidence="7">The sequence shown here is derived from an EMBL/GenBank/DDBJ whole genome shotgun (WGS) entry which is preliminary data.</text>
</comment>